<dbReference type="PROSITE" id="PS51257">
    <property type="entry name" value="PROKAR_LIPOPROTEIN"/>
    <property type="match status" value="1"/>
</dbReference>
<keyword evidence="1" id="KW-0732">Signal</keyword>
<dbReference type="SUPFAM" id="SSF53850">
    <property type="entry name" value="Periplasmic binding protein-like II"/>
    <property type="match status" value="2"/>
</dbReference>
<sequence length="489" mass="54220">MKKTSLPILIVVLLLLGASVAAAGCIQEKPTYIVGVSPSFSPFSMQIPGTEQAYGIDIDILNAIAEDQDVKFVYEFWGHAVLQSKLDNGEIDLITAWVRTPERMEKYLLSDPYIAAGYTVVVRKDSNFTVDDVLAGNAIIAFEKGSVYENWLEEHFGTETFNKMIDEKKIIAKYTQDATLYAVLTKEADAVIGADYVLGEKLQEYSPLTSLGYITDKKEVGFVANKSNEELIAKINAGLANVVGSEPYNKIMQKHRVTQLKDEYVVGISTENWPFTYLDEDGNLTGFDVESLEWIAERNGFTVTYVDIPWSKNINAVATGKVDMWYSGMVNTNERSAKVTFSTPYCTAGVGIGSAKNHPITKDKFESGTAVTGFITNTIVGDWLADQYDQKQYLEMVKTGMIKEYASYNDLLAACLSGEVECIVVNEPLLRVMENQTDIRIVSTYDTKNRCAVAMQNGNIPLHDVINRGLADLETSGKRAELMGKYHLS</sequence>
<feature type="domain" description="Solute-binding protein family 3/N-terminal" evidence="2">
    <location>
        <begin position="263"/>
        <end position="488"/>
    </location>
</feature>
<organism evidence="3 4">
    <name type="scientific">Methanorbis rubei</name>
    <dbReference type="NCBI Taxonomy" id="3028300"/>
    <lineage>
        <taxon>Archaea</taxon>
        <taxon>Methanobacteriati</taxon>
        <taxon>Methanobacteriota</taxon>
        <taxon>Stenosarchaea group</taxon>
        <taxon>Methanomicrobia</taxon>
        <taxon>Methanomicrobiales</taxon>
        <taxon>Methanocorpusculaceae</taxon>
        <taxon>Methanorbis</taxon>
    </lineage>
</organism>
<dbReference type="AlphaFoldDB" id="A0AAE4SBM7"/>
<evidence type="ECO:0000256" key="1">
    <source>
        <dbReference type="ARBA" id="ARBA00022729"/>
    </source>
</evidence>
<reference evidence="3 4" key="1">
    <citation type="submission" date="2023-06" db="EMBL/GenBank/DDBJ databases">
        <title>Genome sequence of Methancorpusculaceae sp. Cs1.</title>
        <authorList>
            <person name="Protasov E."/>
            <person name="Platt K."/>
            <person name="Poehlein A."/>
            <person name="Daniel R."/>
            <person name="Brune A."/>
        </authorList>
    </citation>
    <scope>NUCLEOTIDE SEQUENCE [LARGE SCALE GENOMIC DNA]</scope>
    <source>
        <strain evidence="3 4">Cs1</strain>
    </source>
</reference>
<keyword evidence="3" id="KW-0456">Lyase</keyword>
<dbReference type="PANTHER" id="PTHR35936:SF17">
    <property type="entry name" value="ARGININE-BINDING EXTRACELLULAR PROTEIN ARTP"/>
    <property type="match status" value="1"/>
</dbReference>
<gene>
    <name evidence="3" type="primary">mltF_3</name>
    <name evidence="3" type="ORF">McpCs1_05320</name>
</gene>
<dbReference type="EMBL" id="JAWDKB010000002">
    <property type="protein sequence ID" value="MDV0443164.1"/>
    <property type="molecule type" value="Genomic_DNA"/>
</dbReference>
<keyword evidence="4" id="KW-1185">Reference proteome</keyword>
<evidence type="ECO:0000259" key="2">
    <source>
        <dbReference type="SMART" id="SM00062"/>
    </source>
</evidence>
<dbReference type="EC" id="4.2.2.-" evidence="3"/>
<protein>
    <submittedName>
        <fullName evidence="3">Membrane-bound lytic murein transglycosylase F</fullName>
        <ecNumber evidence="3">4.2.2.-</ecNumber>
    </submittedName>
</protein>
<dbReference type="PANTHER" id="PTHR35936">
    <property type="entry name" value="MEMBRANE-BOUND LYTIC MUREIN TRANSGLYCOSYLASE F"/>
    <property type="match status" value="1"/>
</dbReference>
<dbReference type="Gene3D" id="3.40.190.10">
    <property type="entry name" value="Periplasmic binding protein-like II"/>
    <property type="match status" value="4"/>
</dbReference>
<accession>A0AAE4SBM7</accession>
<dbReference type="Proteomes" id="UP001283212">
    <property type="component" value="Unassembled WGS sequence"/>
</dbReference>
<dbReference type="SMART" id="SM00062">
    <property type="entry name" value="PBPb"/>
    <property type="match status" value="2"/>
</dbReference>
<feature type="domain" description="Solute-binding protein family 3/N-terminal" evidence="2">
    <location>
        <begin position="31"/>
        <end position="259"/>
    </location>
</feature>
<dbReference type="InterPro" id="IPR001638">
    <property type="entry name" value="Solute-binding_3/MltF_N"/>
</dbReference>
<name>A0AAE4SBM7_9EURY</name>
<dbReference type="GO" id="GO:0016829">
    <property type="term" value="F:lyase activity"/>
    <property type="evidence" value="ECO:0007669"/>
    <property type="project" value="UniProtKB-KW"/>
</dbReference>
<evidence type="ECO:0000313" key="4">
    <source>
        <dbReference type="Proteomes" id="UP001283212"/>
    </source>
</evidence>
<comment type="caution">
    <text evidence="3">The sequence shown here is derived from an EMBL/GenBank/DDBJ whole genome shotgun (WGS) entry which is preliminary data.</text>
</comment>
<evidence type="ECO:0000313" key="3">
    <source>
        <dbReference type="EMBL" id="MDV0443164.1"/>
    </source>
</evidence>
<dbReference type="Pfam" id="PF00497">
    <property type="entry name" value="SBP_bac_3"/>
    <property type="match status" value="2"/>
</dbReference>
<dbReference type="CDD" id="cd13530">
    <property type="entry name" value="PBP2_peptides_like"/>
    <property type="match status" value="2"/>
</dbReference>
<dbReference type="RefSeq" id="WP_338095697.1">
    <property type="nucleotide sequence ID" value="NZ_JAWDKB010000002.1"/>
</dbReference>
<proteinExistence type="predicted"/>